<dbReference type="AlphaFoldDB" id="A0A4R2K6P9"/>
<keyword evidence="2" id="KW-1185">Reference proteome</keyword>
<gene>
    <name evidence="1" type="ORF">EV192_102162</name>
</gene>
<dbReference type="EMBL" id="SLWS01000002">
    <property type="protein sequence ID" value="TCO62025.1"/>
    <property type="molecule type" value="Genomic_DNA"/>
</dbReference>
<reference evidence="1 2" key="1">
    <citation type="submission" date="2019-03" db="EMBL/GenBank/DDBJ databases">
        <title>Genomic Encyclopedia of Type Strains, Phase IV (KMG-IV): sequencing the most valuable type-strain genomes for metagenomic binning, comparative biology and taxonomic classification.</title>
        <authorList>
            <person name="Goeker M."/>
        </authorList>
    </citation>
    <scope>NUCLEOTIDE SEQUENCE [LARGE SCALE GENOMIC DNA]</scope>
    <source>
        <strain evidence="1 2">DSM 45934</strain>
    </source>
</reference>
<accession>A0A4R2K6P9</accession>
<evidence type="ECO:0000313" key="2">
    <source>
        <dbReference type="Proteomes" id="UP000295680"/>
    </source>
</evidence>
<evidence type="ECO:0000313" key="1">
    <source>
        <dbReference type="EMBL" id="TCO62025.1"/>
    </source>
</evidence>
<name>A0A4R2K6P9_9PSEU</name>
<sequence>MMFAATENYVRNGCVAVLRTTSGSRRPTVLQR</sequence>
<dbReference type="Proteomes" id="UP000295680">
    <property type="component" value="Unassembled WGS sequence"/>
</dbReference>
<proteinExistence type="predicted"/>
<organism evidence="1 2">
    <name type="scientific">Actinocrispum wychmicini</name>
    <dbReference type="NCBI Taxonomy" id="1213861"/>
    <lineage>
        <taxon>Bacteria</taxon>
        <taxon>Bacillati</taxon>
        <taxon>Actinomycetota</taxon>
        <taxon>Actinomycetes</taxon>
        <taxon>Pseudonocardiales</taxon>
        <taxon>Pseudonocardiaceae</taxon>
        <taxon>Actinocrispum</taxon>
    </lineage>
</organism>
<comment type="caution">
    <text evidence="1">The sequence shown here is derived from an EMBL/GenBank/DDBJ whole genome shotgun (WGS) entry which is preliminary data.</text>
</comment>
<protein>
    <submittedName>
        <fullName evidence="1">Uncharacterized protein</fullName>
    </submittedName>
</protein>